<feature type="chain" id="PRO_5042914653" description="CC domain-containing protein" evidence="1">
    <location>
        <begin position="36"/>
        <end position="109"/>
    </location>
</feature>
<dbReference type="AlphaFoldDB" id="A0AAN5DFK4"/>
<evidence type="ECO:0000313" key="2">
    <source>
        <dbReference type="EMBL" id="GMR60894.1"/>
    </source>
</evidence>
<feature type="signal peptide" evidence="1">
    <location>
        <begin position="1"/>
        <end position="35"/>
    </location>
</feature>
<name>A0AAN5DFK4_9BILA</name>
<feature type="non-terminal residue" evidence="2">
    <location>
        <position position="1"/>
    </location>
</feature>
<proteinExistence type="predicted"/>
<accession>A0AAN5DFK4</accession>
<evidence type="ECO:0000256" key="1">
    <source>
        <dbReference type="SAM" id="SignalP"/>
    </source>
</evidence>
<keyword evidence="1" id="KW-0732">Signal</keyword>
<organism evidence="2 3">
    <name type="scientific">Pristionchus mayeri</name>
    <dbReference type="NCBI Taxonomy" id="1317129"/>
    <lineage>
        <taxon>Eukaryota</taxon>
        <taxon>Metazoa</taxon>
        <taxon>Ecdysozoa</taxon>
        <taxon>Nematoda</taxon>
        <taxon>Chromadorea</taxon>
        <taxon>Rhabditida</taxon>
        <taxon>Rhabditina</taxon>
        <taxon>Diplogasteromorpha</taxon>
        <taxon>Diplogasteroidea</taxon>
        <taxon>Neodiplogasteridae</taxon>
        <taxon>Pristionchus</taxon>
    </lineage>
</organism>
<keyword evidence="3" id="KW-1185">Reference proteome</keyword>
<sequence>NGRRINRCSTSSSLHCSRMKYSLLVLTCTLALASSQTKGVFERAVGPCIDDKCPSGSSCYYGQCIPSEIAPKMPEPEKSTAVAKCLYGGMCEKAQYCFKGDCYPHPNLD</sequence>
<dbReference type="EMBL" id="BTRK01000006">
    <property type="protein sequence ID" value="GMR60894.1"/>
    <property type="molecule type" value="Genomic_DNA"/>
</dbReference>
<gene>
    <name evidence="2" type="ORF">PMAYCL1PPCAC_31089</name>
</gene>
<reference evidence="3" key="1">
    <citation type="submission" date="2022-10" db="EMBL/GenBank/DDBJ databases">
        <title>Genome assembly of Pristionchus species.</title>
        <authorList>
            <person name="Yoshida K."/>
            <person name="Sommer R.J."/>
        </authorList>
    </citation>
    <scope>NUCLEOTIDE SEQUENCE [LARGE SCALE GENOMIC DNA]</scope>
    <source>
        <strain evidence="3">RS5460</strain>
    </source>
</reference>
<evidence type="ECO:0008006" key="4">
    <source>
        <dbReference type="Google" id="ProtNLM"/>
    </source>
</evidence>
<comment type="caution">
    <text evidence="2">The sequence shown here is derived from an EMBL/GenBank/DDBJ whole genome shotgun (WGS) entry which is preliminary data.</text>
</comment>
<protein>
    <recommendedName>
        <fullName evidence="4">CC domain-containing protein</fullName>
    </recommendedName>
</protein>
<evidence type="ECO:0000313" key="3">
    <source>
        <dbReference type="Proteomes" id="UP001328107"/>
    </source>
</evidence>
<dbReference type="Proteomes" id="UP001328107">
    <property type="component" value="Unassembled WGS sequence"/>
</dbReference>